<comment type="caution">
    <text evidence="1">The sequence shown here is derived from an EMBL/GenBank/DDBJ whole genome shotgun (WGS) entry which is preliminary data.</text>
</comment>
<proteinExistence type="predicted"/>
<reference evidence="1 2" key="1">
    <citation type="submission" date="2020-04" db="EMBL/GenBank/DDBJ databases">
        <title>Chromosome-level genome assembly of a cyprinid fish Onychostoma macrolepis by integration of Nanopore Sequencing, Bionano and Hi-C technology.</title>
        <authorList>
            <person name="Wang D."/>
        </authorList>
    </citation>
    <scope>NUCLEOTIDE SEQUENCE [LARGE SCALE GENOMIC DNA]</scope>
    <source>
        <strain evidence="1">SWU-2019</strain>
        <tissue evidence="1">Muscle</tissue>
    </source>
</reference>
<name>A0A7J6C8I0_9TELE</name>
<sequence length="136" mass="15469">MGVKPGPINKKVITRPRLTRLEGGLRKDKENTLVETAFGLAQKGSVLSYQQPIMPTKSVNMHQDCPSYPRLPLGEYRLDPTKCMCVCTEEEHFHLKSLMITLDMAYKIDAATREQTAEEQRNTADCRNEKRCRDGV</sequence>
<accession>A0A7J6C8I0</accession>
<evidence type="ECO:0000313" key="2">
    <source>
        <dbReference type="Proteomes" id="UP000579812"/>
    </source>
</evidence>
<gene>
    <name evidence="1" type="ORF">G5714_016500</name>
</gene>
<dbReference type="AlphaFoldDB" id="A0A7J6C8I0"/>
<dbReference type="EMBL" id="JAAMOB010000016">
    <property type="protein sequence ID" value="KAF4103617.1"/>
    <property type="molecule type" value="Genomic_DNA"/>
</dbReference>
<protein>
    <submittedName>
        <fullName evidence="1">Uncharacterized protein</fullName>
    </submittedName>
</protein>
<dbReference type="Proteomes" id="UP000579812">
    <property type="component" value="Unassembled WGS sequence"/>
</dbReference>
<evidence type="ECO:0000313" key="1">
    <source>
        <dbReference type="EMBL" id="KAF4103617.1"/>
    </source>
</evidence>
<keyword evidence="2" id="KW-1185">Reference proteome</keyword>
<organism evidence="1 2">
    <name type="scientific">Onychostoma macrolepis</name>
    <dbReference type="NCBI Taxonomy" id="369639"/>
    <lineage>
        <taxon>Eukaryota</taxon>
        <taxon>Metazoa</taxon>
        <taxon>Chordata</taxon>
        <taxon>Craniata</taxon>
        <taxon>Vertebrata</taxon>
        <taxon>Euteleostomi</taxon>
        <taxon>Actinopterygii</taxon>
        <taxon>Neopterygii</taxon>
        <taxon>Teleostei</taxon>
        <taxon>Ostariophysi</taxon>
        <taxon>Cypriniformes</taxon>
        <taxon>Cyprinidae</taxon>
        <taxon>Acrossocheilinae</taxon>
        <taxon>Onychostoma</taxon>
    </lineage>
</organism>